<name>A0A6G1G8P4_9PEZI</name>
<dbReference type="EMBL" id="ML975153">
    <property type="protein sequence ID" value="KAF1814352.1"/>
    <property type="molecule type" value="Genomic_DNA"/>
</dbReference>
<evidence type="ECO:0000313" key="2">
    <source>
        <dbReference type="Proteomes" id="UP000504638"/>
    </source>
</evidence>
<proteinExistence type="predicted"/>
<accession>A0A6G1G8P4</accession>
<organism evidence="1">
    <name type="scientific">Eremomyces bilateralis CBS 781.70</name>
    <dbReference type="NCBI Taxonomy" id="1392243"/>
    <lineage>
        <taxon>Eukaryota</taxon>
        <taxon>Fungi</taxon>
        <taxon>Dikarya</taxon>
        <taxon>Ascomycota</taxon>
        <taxon>Pezizomycotina</taxon>
        <taxon>Dothideomycetes</taxon>
        <taxon>Dothideomycetes incertae sedis</taxon>
        <taxon>Eremomycetales</taxon>
        <taxon>Eremomycetaceae</taxon>
        <taxon>Eremomyces</taxon>
    </lineage>
</organism>
<reference evidence="1 3" key="1">
    <citation type="submission" date="2020-01" db="EMBL/GenBank/DDBJ databases">
        <authorList>
            <consortium name="DOE Joint Genome Institute"/>
            <person name="Haridas S."/>
            <person name="Albert R."/>
            <person name="Binder M."/>
            <person name="Bloem J."/>
            <person name="Labutti K."/>
            <person name="Salamov A."/>
            <person name="Andreopoulos B."/>
            <person name="Baker S.E."/>
            <person name="Barry K."/>
            <person name="Bills G."/>
            <person name="Bluhm B.H."/>
            <person name="Cannon C."/>
            <person name="Castanera R."/>
            <person name="Culley D.E."/>
            <person name="Daum C."/>
            <person name="Ezra D."/>
            <person name="Gonzalez J.B."/>
            <person name="Henrissat B."/>
            <person name="Kuo A."/>
            <person name="Liang C."/>
            <person name="Lipzen A."/>
            <person name="Lutzoni F."/>
            <person name="Magnuson J."/>
            <person name="Mondo S."/>
            <person name="Nolan M."/>
            <person name="Ohm R."/>
            <person name="Pangilinan J."/>
            <person name="Park H.-J."/>
            <person name="Ramirez L."/>
            <person name="Alfaro M."/>
            <person name="Sun H."/>
            <person name="Tritt A."/>
            <person name="Yoshinaga Y."/>
            <person name="Zwiers L.-H."/>
            <person name="Turgeon B.G."/>
            <person name="Goodwin S.B."/>
            <person name="Spatafora J.W."/>
            <person name="Crous P.W."/>
            <person name="Grigoriev I.V."/>
        </authorList>
    </citation>
    <scope>NUCLEOTIDE SEQUENCE</scope>
    <source>
        <strain evidence="1 3">CBS 781.70</strain>
    </source>
</reference>
<protein>
    <recommendedName>
        <fullName evidence="4">NAD(P)-binding protein</fullName>
    </recommendedName>
</protein>
<gene>
    <name evidence="1 3" type="ORF">P152DRAFT_372886</name>
</gene>
<evidence type="ECO:0008006" key="4">
    <source>
        <dbReference type="Google" id="ProtNLM"/>
    </source>
</evidence>
<reference evidence="3" key="3">
    <citation type="submission" date="2025-04" db="UniProtKB">
        <authorList>
            <consortium name="RefSeq"/>
        </authorList>
    </citation>
    <scope>IDENTIFICATION</scope>
    <source>
        <strain evidence="3">CBS 781.70</strain>
    </source>
</reference>
<evidence type="ECO:0000313" key="1">
    <source>
        <dbReference type="EMBL" id="KAF1814352.1"/>
    </source>
</evidence>
<feature type="non-terminal residue" evidence="1">
    <location>
        <position position="1"/>
    </location>
</feature>
<dbReference type="AlphaFoldDB" id="A0A6G1G8P4"/>
<dbReference type="RefSeq" id="XP_033535983.1">
    <property type="nucleotide sequence ID" value="XM_033675548.1"/>
</dbReference>
<sequence>FNDKARHAMESKISLRRFGQPDKVSDVAAFLALNSYTNNCILNLDGGLSVV</sequence>
<feature type="non-terminal residue" evidence="1">
    <location>
        <position position="51"/>
    </location>
</feature>
<dbReference type="InterPro" id="IPR036291">
    <property type="entry name" value="NAD(P)-bd_dom_sf"/>
</dbReference>
<dbReference type="GeneID" id="54416118"/>
<evidence type="ECO:0000313" key="3">
    <source>
        <dbReference type="RefSeq" id="XP_033535983.1"/>
    </source>
</evidence>
<dbReference type="Proteomes" id="UP000504638">
    <property type="component" value="Unplaced"/>
</dbReference>
<dbReference type="Gene3D" id="3.40.50.720">
    <property type="entry name" value="NAD(P)-binding Rossmann-like Domain"/>
    <property type="match status" value="1"/>
</dbReference>
<keyword evidence="2" id="KW-1185">Reference proteome</keyword>
<reference evidence="3" key="2">
    <citation type="submission" date="2020-04" db="EMBL/GenBank/DDBJ databases">
        <authorList>
            <consortium name="NCBI Genome Project"/>
        </authorList>
    </citation>
    <scope>NUCLEOTIDE SEQUENCE</scope>
    <source>
        <strain evidence="3">CBS 781.70</strain>
    </source>
</reference>
<dbReference type="OrthoDB" id="10255449at2759"/>
<dbReference type="SUPFAM" id="SSF51735">
    <property type="entry name" value="NAD(P)-binding Rossmann-fold domains"/>
    <property type="match status" value="1"/>
</dbReference>